<dbReference type="InterPro" id="IPR050953">
    <property type="entry name" value="N4_N6_ade-DNA_methylase"/>
</dbReference>
<comment type="catalytic activity">
    <reaction evidence="4">
        <text>a 2'-deoxyadenosine in DNA + S-adenosyl-L-methionine = an N(6)-methyl-2'-deoxyadenosine in DNA + S-adenosyl-L-homocysteine + H(+)</text>
        <dbReference type="Rhea" id="RHEA:15197"/>
        <dbReference type="Rhea" id="RHEA-COMP:12418"/>
        <dbReference type="Rhea" id="RHEA-COMP:12419"/>
        <dbReference type="ChEBI" id="CHEBI:15378"/>
        <dbReference type="ChEBI" id="CHEBI:57856"/>
        <dbReference type="ChEBI" id="CHEBI:59789"/>
        <dbReference type="ChEBI" id="CHEBI:90615"/>
        <dbReference type="ChEBI" id="CHEBI:90616"/>
        <dbReference type="EC" id="2.1.1.72"/>
    </reaction>
</comment>
<evidence type="ECO:0000256" key="3">
    <source>
        <dbReference type="ARBA" id="ARBA00022679"/>
    </source>
</evidence>
<feature type="non-terminal residue" evidence="6">
    <location>
        <position position="1"/>
    </location>
</feature>
<organism evidence="6">
    <name type="scientific">marine metagenome</name>
    <dbReference type="NCBI Taxonomy" id="408172"/>
    <lineage>
        <taxon>unclassified sequences</taxon>
        <taxon>metagenomes</taxon>
        <taxon>ecological metagenomes</taxon>
    </lineage>
</organism>
<feature type="non-terminal residue" evidence="6">
    <location>
        <position position="304"/>
    </location>
</feature>
<keyword evidence="2" id="KW-0489">Methyltransferase</keyword>
<accession>A0A382T933</accession>
<dbReference type="InterPro" id="IPR029063">
    <property type="entry name" value="SAM-dependent_MTases_sf"/>
</dbReference>
<name>A0A382T933_9ZZZZ</name>
<dbReference type="SUPFAM" id="SSF53335">
    <property type="entry name" value="S-adenosyl-L-methionine-dependent methyltransferases"/>
    <property type="match status" value="1"/>
</dbReference>
<evidence type="ECO:0000256" key="4">
    <source>
        <dbReference type="ARBA" id="ARBA00047942"/>
    </source>
</evidence>
<gene>
    <name evidence="6" type="ORF">METZ01_LOCUS371156</name>
</gene>
<feature type="domain" description="DNA methylase adenine-specific" evidence="5">
    <location>
        <begin position="236"/>
        <end position="304"/>
    </location>
</feature>
<evidence type="ECO:0000259" key="5">
    <source>
        <dbReference type="Pfam" id="PF02384"/>
    </source>
</evidence>
<dbReference type="AlphaFoldDB" id="A0A382T933"/>
<keyword evidence="3" id="KW-0808">Transferase</keyword>
<dbReference type="EC" id="2.1.1.72" evidence="1"/>
<dbReference type="Gene3D" id="3.40.50.150">
    <property type="entry name" value="Vaccinia Virus protein VP39"/>
    <property type="match status" value="1"/>
</dbReference>
<sequence length="304" mass="34037">FALLWLLCHQSRFKEGGGLGCWLERWSEEAEEQGAQALERLRDGVQKSIETLGAGFLSNTENKSLIHDLQSGELTEHEFYGQILRLVYRLIFLCVAEDRDLLHPDGTSQNSKTNYSNYFSLKHLRELAQNVRGSSHSDLWESQRLVQNQLSVEKGGPELGLPALGGIFGNERTTDIINSRLSNLHFLKALRSLCFVQETYGRRPVDFRNLGSEELGSVYEALLELHPEMDRVAGTYSLDAYVGNARKTSGSYYTPTSLIQELLNSALDPVVENSLKGKKNEEAEETLLNLKVCDPACGSGHFLV</sequence>
<dbReference type="Pfam" id="PF02384">
    <property type="entry name" value="N6_Mtase"/>
    <property type="match status" value="1"/>
</dbReference>
<dbReference type="InterPro" id="IPR003356">
    <property type="entry name" value="DNA_methylase_A-5"/>
</dbReference>
<proteinExistence type="predicted"/>
<dbReference type="GO" id="GO:0032259">
    <property type="term" value="P:methylation"/>
    <property type="evidence" value="ECO:0007669"/>
    <property type="project" value="UniProtKB-KW"/>
</dbReference>
<evidence type="ECO:0000313" key="6">
    <source>
        <dbReference type="EMBL" id="SVD18302.1"/>
    </source>
</evidence>
<dbReference type="PRINTS" id="PR00507">
    <property type="entry name" value="N12N6MTFRASE"/>
</dbReference>
<dbReference type="PANTHER" id="PTHR33841:SF1">
    <property type="entry name" value="DNA METHYLTRANSFERASE A"/>
    <property type="match status" value="1"/>
</dbReference>
<evidence type="ECO:0000256" key="1">
    <source>
        <dbReference type="ARBA" id="ARBA00011900"/>
    </source>
</evidence>
<reference evidence="6" key="1">
    <citation type="submission" date="2018-05" db="EMBL/GenBank/DDBJ databases">
        <authorList>
            <person name="Lanie J.A."/>
            <person name="Ng W.-L."/>
            <person name="Kazmierczak K.M."/>
            <person name="Andrzejewski T.M."/>
            <person name="Davidsen T.M."/>
            <person name="Wayne K.J."/>
            <person name="Tettelin H."/>
            <person name="Glass J.I."/>
            <person name="Rusch D."/>
            <person name="Podicherti R."/>
            <person name="Tsui H.-C.T."/>
            <person name="Winkler M.E."/>
        </authorList>
    </citation>
    <scope>NUCLEOTIDE SEQUENCE</scope>
</reference>
<dbReference type="EMBL" id="UINC01134641">
    <property type="protein sequence ID" value="SVD18302.1"/>
    <property type="molecule type" value="Genomic_DNA"/>
</dbReference>
<dbReference type="PANTHER" id="PTHR33841">
    <property type="entry name" value="DNA METHYLTRANSFERASE YEEA-RELATED"/>
    <property type="match status" value="1"/>
</dbReference>
<dbReference type="GO" id="GO:0003677">
    <property type="term" value="F:DNA binding"/>
    <property type="evidence" value="ECO:0007669"/>
    <property type="project" value="InterPro"/>
</dbReference>
<protein>
    <recommendedName>
        <fullName evidence="1">site-specific DNA-methyltransferase (adenine-specific)</fullName>
        <ecNumber evidence="1">2.1.1.72</ecNumber>
    </recommendedName>
</protein>
<evidence type="ECO:0000256" key="2">
    <source>
        <dbReference type="ARBA" id="ARBA00022603"/>
    </source>
</evidence>
<dbReference type="GO" id="GO:0008170">
    <property type="term" value="F:N-methyltransferase activity"/>
    <property type="evidence" value="ECO:0007669"/>
    <property type="project" value="InterPro"/>
</dbReference>
<dbReference type="GO" id="GO:0009007">
    <property type="term" value="F:site-specific DNA-methyltransferase (adenine-specific) activity"/>
    <property type="evidence" value="ECO:0007669"/>
    <property type="project" value="UniProtKB-EC"/>
</dbReference>